<evidence type="ECO:0000256" key="8">
    <source>
        <dbReference type="ARBA" id="ARBA00022840"/>
    </source>
</evidence>
<evidence type="ECO:0000256" key="1">
    <source>
        <dbReference type="ARBA" id="ARBA00004251"/>
    </source>
</evidence>
<comment type="similarity">
    <text evidence="2">In the N-terminal section; belongs to the leguminous lectin family.</text>
</comment>
<name>A0A8J5HRE0_ZINOF</name>
<dbReference type="GO" id="GO:0002229">
    <property type="term" value="P:defense response to oomycetes"/>
    <property type="evidence" value="ECO:0007669"/>
    <property type="project" value="UniProtKB-ARBA"/>
</dbReference>
<dbReference type="InterPro" id="IPR011009">
    <property type="entry name" value="Kinase-like_dom_sf"/>
</dbReference>
<gene>
    <name evidence="14" type="ORF">ZIOFF_005851</name>
</gene>
<evidence type="ECO:0000256" key="10">
    <source>
        <dbReference type="ARBA" id="ARBA00023136"/>
    </source>
</evidence>
<keyword evidence="12" id="KW-0325">Glycoprotein</keyword>
<comment type="caution">
    <text evidence="14">The sequence shown here is derived from an EMBL/GenBank/DDBJ whole genome shotgun (WGS) entry which is preliminary data.</text>
</comment>
<comment type="similarity">
    <text evidence="3">In the C-terminal section; belongs to the protein kinase superfamily. Ser/Thr protein kinase family.</text>
</comment>
<evidence type="ECO:0000256" key="2">
    <source>
        <dbReference type="ARBA" id="ARBA00008536"/>
    </source>
</evidence>
<evidence type="ECO:0000259" key="13">
    <source>
        <dbReference type="PROSITE" id="PS50011"/>
    </source>
</evidence>
<evidence type="ECO:0000256" key="7">
    <source>
        <dbReference type="ARBA" id="ARBA00022741"/>
    </source>
</evidence>
<dbReference type="PANTHER" id="PTHR27007">
    <property type="match status" value="1"/>
</dbReference>
<keyword evidence="8" id="KW-0067">ATP-binding</keyword>
<dbReference type="GO" id="GO:0005886">
    <property type="term" value="C:plasma membrane"/>
    <property type="evidence" value="ECO:0007669"/>
    <property type="project" value="UniProtKB-SubCell"/>
</dbReference>
<dbReference type="Proteomes" id="UP000734854">
    <property type="component" value="Unassembled WGS sequence"/>
</dbReference>
<dbReference type="GO" id="GO:0004672">
    <property type="term" value="F:protein kinase activity"/>
    <property type="evidence" value="ECO:0007669"/>
    <property type="project" value="InterPro"/>
</dbReference>
<keyword evidence="15" id="KW-1185">Reference proteome</keyword>
<dbReference type="Gene3D" id="1.10.510.10">
    <property type="entry name" value="Transferase(Phosphotransferase) domain 1"/>
    <property type="match status" value="1"/>
</dbReference>
<keyword evidence="11" id="KW-0675">Receptor</keyword>
<dbReference type="GO" id="GO:0005524">
    <property type="term" value="F:ATP binding"/>
    <property type="evidence" value="ECO:0007669"/>
    <property type="project" value="UniProtKB-KW"/>
</dbReference>
<evidence type="ECO:0000256" key="4">
    <source>
        <dbReference type="ARBA" id="ARBA00022475"/>
    </source>
</evidence>
<keyword evidence="4" id="KW-1003">Cell membrane</keyword>
<feature type="domain" description="Protein kinase" evidence="13">
    <location>
        <begin position="1"/>
        <end position="186"/>
    </location>
</feature>
<proteinExistence type="inferred from homology"/>
<dbReference type="InterPro" id="IPR050528">
    <property type="entry name" value="L-type_Lectin-RKs"/>
</dbReference>
<dbReference type="SUPFAM" id="SSF56112">
    <property type="entry name" value="Protein kinase-like (PK-like)"/>
    <property type="match status" value="1"/>
</dbReference>
<accession>A0A8J5HRE0</accession>
<evidence type="ECO:0000256" key="6">
    <source>
        <dbReference type="ARBA" id="ARBA00022729"/>
    </source>
</evidence>
<keyword evidence="6" id="KW-0732">Signal</keyword>
<dbReference type="Pfam" id="PF00069">
    <property type="entry name" value="Pkinase"/>
    <property type="match status" value="1"/>
</dbReference>
<evidence type="ECO:0000256" key="12">
    <source>
        <dbReference type="ARBA" id="ARBA00023180"/>
    </source>
</evidence>
<keyword evidence="7" id="KW-0547">Nucleotide-binding</keyword>
<comment type="subcellular location">
    <subcellularLocation>
        <location evidence="1">Cell membrane</location>
        <topology evidence="1">Single-pass type I membrane protein</topology>
    </subcellularLocation>
</comment>
<dbReference type="EMBL" id="JACMSC010000002">
    <property type="protein sequence ID" value="KAG6532013.1"/>
    <property type="molecule type" value="Genomic_DNA"/>
</dbReference>
<dbReference type="PROSITE" id="PS50011">
    <property type="entry name" value="PROTEIN_KINASE_DOM"/>
    <property type="match status" value="1"/>
</dbReference>
<sequence length="186" mass="21084">MVSPGSETWCFAWPELRAWWDAPSQPTNLDEKKRSPIEGVSVLGYRTRYSSALDLPSALLYLHKEAEQCVVNKDVKSSSMMLDSYFNATKGDFGLVKLVDHEFGLKNIAVARTFGYLALECFATDKASKELDMFNFSVVALEITAGRRAMETSKDDEEVRLVDWVWSMHDKVVLLEAVDRSLDEIF</sequence>
<reference evidence="14 15" key="1">
    <citation type="submission" date="2020-08" db="EMBL/GenBank/DDBJ databases">
        <title>Plant Genome Project.</title>
        <authorList>
            <person name="Zhang R.-G."/>
        </authorList>
    </citation>
    <scope>NUCLEOTIDE SEQUENCE [LARGE SCALE GENOMIC DNA]</scope>
    <source>
        <tissue evidence="14">Rhizome</tissue>
    </source>
</reference>
<evidence type="ECO:0000313" key="14">
    <source>
        <dbReference type="EMBL" id="KAG6532013.1"/>
    </source>
</evidence>
<dbReference type="InterPro" id="IPR000719">
    <property type="entry name" value="Prot_kinase_dom"/>
</dbReference>
<evidence type="ECO:0000256" key="3">
    <source>
        <dbReference type="ARBA" id="ARBA00010217"/>
    </source>
</evidence>
<evidence type="ECO:0000256" key="11">
    <source>
        <dbReference type="ARBA" id="ARBA00023170"/>
    </source>
</evidence>
<evidence type="ECO:0000256" key="9">
    <source>
        <dbReference type="ARBA" id="ARBA00022989"/>
    </source>
</evidence>
<dbReference type="AlphaFoldDB" id="A0A8J5HRE0"/>
<keyword evidence="10" id="KW-0472">Membrane</keyword>
<organism evidence="14 15">
    <name type="scientific">Zingiber officinale</name>
    <name type="common">Ginger</name>
    <name type="synonym">Amomum zingiber</name>
    <dbReference type="NCBI Taxonomy" id="94328"/>
    <lineage>
        <taxon>Eukaryota</taxon>
        <taxon>Viridiplantae</taxon>
        <taxon>Streptophyta</taxon>
        <taxon>Embryophyta</taxon>
        <taxon>Tracheophyta</taxon>
        <taxon>Spermatophyta</taxon>
        <taxon>Magnoliopsida</taxon>
        <taxon>Liliopsida</taxon>
        <taxon>Zingiberales</taxon>
        <taxon>Zingiberaceae</taxon>
        <taxon>Zingiber</taxon>
    </lineage>
</organism>
<protein>
    <recommendedName>
        <fullName evidence="13">Protein kinase domain-containing protein</fullName>
    </recommendedName>
</protein>
<evidence type="ECO:0000256" key="5">
    <source>
        <dbReference type="ARBA" id="ARBA00022692"/>
    </source>
</evidence>
<evidence type="ECO:0000313" key="15">
    <source>
        <dbReference type="Proteomes" id="UP000734854"/>
    </source>
</evidence>
<keyword evidence="9" id="KW-1133">Transmembrane helix</keyword>
<keyword evidence="5" id="KW-0812">Transmembrane</keyword>
<dbReference type="FunFam" id="1.10.510.10:FF:000240">
    <property type="entry name" value="Lectin-domain containing receptor kinase A4.3"/>
    <property type="match status" value="1"/>
</dbReference>